<dbReference type="Gene3D" id="3.40.50.300">
    <property type="entry name" value="P-loop containing nucleotide triphosphate hydrolases"/>
    <property type="match status" value="1"/>
</dbReference>
<keyword evidence="2" id="KW-0067">ATP-binding</keyword>
<dbReference type="Proteomes" id="UP000579523">
    <property type="component" value="Unassembled WGS sequence"/>
</dbReference>
<organism evidence="4 5">
    <name type="scientific">Streptomyces griseomycini</name>
    <dbReference type="NCBI Taxonomy" id="66895"/>
    <lineage>
        <taxon>Bacteria</taxon>
        <taxon>Bacillati</taxon>
        <taxon>Actinomycetota</taxon>
        <taxon>Actinomycetes</taxon>
        <taxon>Kitasatosporales</taxon>
        <taxon>Streptomycetaceae</taxon>
        <taxon>Streptomyces</taxon>
    </lineage>
</organism>
<dbReference type="PROSITE" id="PS50893">
    <property type="entry name" value="ABC_TRANSPORTER_2"/>
    <property type="match status" value="1"/>
</dbReference>
<protein>
    <submittedName>
        <fullName evidence="4">ABC-type multidrug transport system ATPase subunit</fullName>
    </submittedName>
</protein>
<name>A0A7W7M0L4_9ACTN</name>
<keyword evidence="1" id="KW-0547">Nucleotide-binding</keyword>
<evidence type="ECO:0000256" key="1">
    <source>
        <dbReference type="ARBA" id="ARBA00022741"/>
    </source>
</evidence>
<dbReference type="SMART" id="SM00382">
    <property type="entry name" value="AAA"/>
    <property type="match status" value="1"/>
</dbReference>
<dbReference type="GO" id="GO:0005524">
    <property type="term" value="F:ATP binding"/>
    <property type="evidence" value="ECO:0007669"/>
    <property type="project" value="UniProtKB-KW"/>
</dbReference>
<dbReference type="EMBL" id="JACHJI010000005">
    <property type="protein sequence ID" value="MBB4899161.1"/>
    <property type="molecule type" value="Genomic_DNA"/>
</dbReference>
<keyword evidence="5" id="KW-1185">Reference proteome</keyword>
<dbReference type="InterPro" id="IPR003593">
    <property type="entry name" value="AAA+_ATPase"/>
</dbReference>
<dbReference type="AlphaFoldDB" id="A0A7W7M0L4"/>
<dbReference type="SUPFAM" id="SSF52540">
    <property type="entry name" value="P-loop containing nucleoside triphosphate hydrolases"/>
    <property type="match status" value="1"/>
</dbReference>
<sequence>MRRLSRPGPDVRQQPTVVLRVTAVRKGFGARQVLRGISFEARAGQLVGIVGENGAGKTTLLRVLSGDLRPDDGRVDLMGTRGYCPQHPVLDEELTVRQHLRLFQVAYRLPGPGRALQLIDVLSAAGYLDAPVKVLSGGTLQKLNLVLALMHDPDVVLLDEPYQGFDWETYLRFWDLAQELKDRGRTVVIVSHLAHDTERLDVLHHLRDGLLEPSPAAGTA</sequence>
<dbReference type="Pfam" id="PF00005">
    <property type="entry name" value="ABC_tran"/>
    <property type="match status" value="1"/>
</dbReference>
<accession>A0A7W7M0L4</accession>
<evidence type="ECO:0000256" key="2">
    <source>
        <dbReference type="ARBA" id="ARBA00022840"/>
    </source>
</evidence>
<comment type="caution">
    <text evidence="4">The sequence shown here is derived from an EMBL/GenBank/DDBJ whole genome shotgun (WGS) entry which is preliminary data.</text>
</comment>
<dbReference type="InterPro" id="IPR003439">
    <property type="entry name" value="ABC_transporter-like_ATP-bd"/>
</dbReference>
<gene>
    <name evidence="4" type="ORF">FHS37_003221</name>
</gene>
<dbReference type="PANTHER" id="PTHR43038:SF7">
    <property type="entry name" value="ABC TRANSPORT SYSTEM ATP-BINDING PROTEIN"/>
    <property type="match status" value="1"/>
</dbReference>
<feature type="domain" description="ABC transporter" evidence="3">
    <location>
        <begin position="19"/>
        <end position="220"/>
    </location>
</feature>
<proteinExistence type="predicted"/>
<dbReference type="GO" id="GO:0016887">
    <property type="term" value="F:ATP hydrolysis activity"/>
    <property type="evidence" value="ECO:0007669"/>
    <property type="project" value="InterPro"/>
</dbReference>
<dbReference type="InterPro" id="IPR027417">
    <property type="entry name" value="P-loop_NTPase"/>
</dbReference>
<evidence type="ECO:0000313" key="4">
    <source>
        <dbReference type="EMBL" id="MBB4899161.1"/>
    </source>
</evidence>
<reference evidence="4 5" key="1">
    <citation type="submission" date="2020-08" db="EMBL/GenBank/DDBJ databases">
        <title>Genomic Encyclopedia of Type Strains, Phase III (KMG-III): the genomes of soil and plant-associated and newly described type strains.</title>
        <authorList>
            <person name="Whitman W."/>
        </authorList>
    </citation>
    <scope>NUCLEOTIDE SEQUENCE [LARGE SCALE GENOMIC DNA]</scope>
    <source>
        <strain evidence="4 5">CECT 3273</strain>
    </source>
</reference>
<dbReference type="CDD" id="cd03230">
    <property type="entry name" value="ABC_DR_subfamily_A"/>
    <property type="match status" value="1"/>
</dbReference>
<evidence type="ECO:0000259" key="3">
    <source>
        <dbReference type="PROSITE" id="PS50893"/>
    </source>
</evidence>
<evidence type="ECO:0000313" key="5">
    <source>
        <dbReference type="Proteomes" id="UP000579523"/>
    </source>
</evidence>
<dbReference type="PANTHER" id="PTHR43038">
    <property type="entry name" value="ATP-BINDING CASSETTE, SUB-FAMILY H, MEMBER 1"/>
    <property type="match status" value="1"/>
</dbReference>